<dbReference type="InterPro" id="IPR050884">
    <property type="entry name" value="CNP_phosphodiesterase-III"/>
</dbReference>
<dbReference type="GO" id="GO:0046872">
    <property type="term" value="F:metal ion binding"/>
    <property type="evidence" value="ECO:0007669"/>
    <property type="project" value="UniProtKB-KW"/>
</dbReference>
<dbReference type="InterPro" id="IPR029052">
    <property type="entry name" value="Metallo-depent_PP-like"/>
</dbReference>
<dbReference type="OrthoDB" id="8132905at2"/>
<dbReference type="GO" id="GO:0016787">
    <property type="term" value="F:hydrolase activity"/>
    <property type="evidence" value="ECO:0007669"/>
    <property type="project" value="UniProtKB-KW"/>
</dbReference>
<name>A0A1H5CQR3_9ACTN</name>
<accession>A0A1H5CQR3</accession>
<dbReference type="PANTHER" id="PTHR42988:SF2">
    <property type="entry name" value="CYCLIC NUCLEOTIDE PHOSPHODIESTERASE CBUA0032-RELATED"/>
    <property type="match status" value="1"/>
</dbReference>
<dbReference type="EMBL" id="FNUC01000001">
    <property type="protein sequence ID" value="SED69039.1"/>
    <property type="molecule type" value="Genomic_DNA"/>
</dbReference>
<evidence type="ECO:0000313" key="4">
    <source>
        <dbReference type="Proteomes" id="UP000181980"/>
    </source>
</evidence>
<dbReference type="PANTHER" id="PTHR42988">
    <property type="entry name" value="PHOSPHOHYDROLASE"/>
    <property type="match status" value="1"/>
</dbReference>
<sequence>MRTTWDRILIAGDAVAAGTETAYRAVAAAPGEAHGIRADLCETHPGGIEPGEPILRLAHLTDLHLADTQSPLRLDFAMQVGERSPGWGGAVTYTFRPHELLTAHAADSMLRTLRGLDLDLCVVTGDSTDNAQANELATFLALMNGRDVAPVSAGGVYRGPQSADWGDPWYWVPDVPGDRYQHRWGYPHVPGLVAAAAVPFRAAGAGVPWIGCLGNHDVLVGGTTAVTDELSAIAVGDRKAVRLPADLGDERELELYLRDPVRLFSGPGLPVAADPGRRLLRTRDIVRAHLAAAGGGDALGIGALGGGGGAGGDALGIGGVGGDAPGSGVGGGDGRGIGGGAGGGDGRGGGVGDGSVGGSLSVPARRVGTLPRGAGHTYRVGAATGAGAGPAGHGFTEANLRAGTAYYRYDPVPGVRVLVLDTNHRRGMWDGNVDRVQLEWLADELRGLDGADDPLVVIASHHATPSLGNGYGVCPDDEAAVAFAGELLEVALGCPNVVLWLNGHHHANRVVAHRRPRGGGLYEVTTASMVDWPTQARVIELVRQPGGILRITSTIVDHDAPLDPGPQPRTPGELASLHRQVAANDVWRGGARQGLTGTPPDRNVHMLVPLAGRL</sequence>
<evidence type="ECO:0008006" key="5">
    <source>
        <dbReference type="Google" id="ProtNLM"/>
    </source>
</evidence>
<keyword evidence="4" id="KW-1185">Reference proteome</keyword>
<evidence type="ECO:0000256" key="2">
    <source>
        <dbReference type="ARBA" id="ARBA00022801"/>
    </source>
</evidence>
<keyword evidence="1" id="KW-0479">Metal-binding</keyword>
<evidence type="ECO:0000313" key="3">
    <source>
        <dbReference type="EMBL" id="SED69039.1"/>
    </source>
</evidence>
<dbReference type="Gene3D" id="3.60.21.10">
    <property type="match status" value="1"/>
</dbReference>
<dbReference type="AlphaFoldDB" id="A0A1H5CQR3"/>
<dbReference type="Proteomes" id="UP000181980">
    <property type="component" value="Unassembled WGS sequence"/>
</dbReference>
<dbReference type="RefSeq" id="WP_069111274.1">
    <property type="nucleotide sequence ID" value="NZ_FNUC01000001.1"/>
</dbReference>
<organism evidence="3 4">
    <name type="scientific">Jiangella alba</name>
    <dbReference type="NCBI Taxonomy" id="561176"/>
    <lineage>
        <taxon>Bacteria</taxon>
        <taxon>Bacillati</taxon>
        <taxon>Actinomycetota</taxon>
        <taxon>Actinomycetes</taxon>
        <taxon>Jiangellales</taxon>
        <taxon>Jiangellaceae</taxon>
        <taxon>Jiangella</taxon>
    </lineage>
</organism>
<proteinExistence type="predicted"/>
<dbReference type="SUPFAM" id="SSF56300">
    <property type="entry name" value="Metallo-dependent phosphatases"/>
    <property type="match status" value="1"/>
</dbReference>
<reference evidence="4" key="1">
    <citation type="submission" date="2016-10" db="EMBL/GenBank/DDBJ databases">
        <authorList>
            <person name="Varghese N."/>
            <person name="Submissions S."/>
        </authorList>
    </citation>
    <scope>NUCLEOTIDE SEQUENCE [LARGE SCALE GENOMIC DNA]</scope>
    <source>
        <strain evidence="4">DSM 45237</strain>
    </source>
</reference>
<protein>
    <recommendedName>
        <fullName evidence="5">Metallophosphoesterase, PPA1498 family</fullName>
    </recommendedName>
</protein>
<evidence type="ECO:0000256" key="1">
    <source>
        <dbReference type="ARBA" id="ARBA00022723"/>
    </source>
</evidence>
<gene>
    <name evidence="3" type="ORF">SAMN04488561_0272</name>
</gene>
<keyword evidence="2" id="KW-0378">Hydrolase</keyword>
<dbReference type="STRING" id="561176.SAMN04488561_0272"/>